<dbReference type="EMBL" id="WPIN01000010">
    <property type="protein sequence ID" value="MVM33248.1"/>
    <property type="molecule type" value="Genomic_DNA"/>
</dbReference>
<dbReference type="Gene3D" id="1.10.443.10">
    <property type="entry name" value="Intergrase catalytic core"/>
    <property type="match status" value="1"/>
</dbReference>
<keyword evidence="2" id="KW-0238">DNA-binding</keyword>
<evidence type="ECO:0000313" key="5">
    <source>
        <dbReference type="EMBL" id="MVM33248.1"/>
    </source>
</evidence>
<dbReference type="AlphaFoldDB" id="A0A7K1SHN7"/>
<evidence type="ECO:0000256" key="3">
    <source>
        <dbReference type="ARBA" id="ARBA00023172"/>
    </source>
</evidence>
<evidence type="ECO:0000313" key="6">
    <source>
        <dbReference type="Proteomes" id="UP000436006"/>
    </source>
</evidence>
<dbReference type="PROSITE" id="PS51898">
    <property type="entry name" value="TYR_RECOMBINASE"/>
    <property type="match status" value="1"/>
</dbReference>
<sequence length="435" mass="50553">MKTITDKSIKFLLKDAGSDRATLIYLVYRYENKRFITSTGQMIESFLWDAERQRAKTDARLVKNKRERESNETVNAHLERQRSALLKVLHSLLLAEIQLSNEIIKQHLDSALGRLKKASTLPGKPITFLAYIDQFVEEAQSGKRLNSKSRRYAPITIKSFAKLKRILERYSREMNQKVDYPDFTIEYYHKLKSWMTDLGLSLNYIGALLKDFKLLLKQSHSEGLHTNMIFQHRDFKRMVEEVDNVYLSNDELNHLFNLDLAKNTRLDRIRDLFLIGCYTGLRFSDFSELRPENITHNGQILTRNTIKTGERVSIPLNPNVLSILKKYGGIPPRTITNQRMNNYLKELSQFAGFSELTEVSRTKGGFRQTRALEKWELITTHTARRSFATNAYLAGVPTISIMKITGHKSESMFMRYIKISSEQNAMLMLDHAHFQ</sequence>
<dbReference type="PANTHER" id="PTHR30349">
    <property type="entry name" value="PHAGE INTEGRASE-RELATED"/>
    <property type="match status" value="1"/>
</dbReference>
<dbReference type="Pfam" id="PF00589">
    <property type="entry name" value="Phage_integrase"/>
    <property type="match status" value="1"/>
</dbReference>
<organism evidence="5 6">
    <name type="scientific">Spirosoma arboris</name>
    <dbReference type="NCBI Taxonomy" id="2682092"/>
    <lineage>
        <taxon>Bacteria</taxon>
        <taxon>Pseudomonadati</taxon>
        <taxon>Bacteroidota</taxon>
        <taxon>Cytophagia</taxon>
        <taxon>Cytophagales</taxon>
        <taxon>Cytophagaceae</taxon>
        <taxon>Spirosoma</taxon>
    </lineage>
</organism>
<dbReference type="InterPro" id="IPR011010">
    <property type="entry name" value="DNA_brk_join_enz"/>
</dbReference>
<name>A0A7K1SHN7_9BACT</name>
<comment type="similarity">
    <text evidence="1">Belongs to the 'phage' integrase family.</text>
</comment>
<dbReference type="GO" id="GO:0003677">
    <property type="term" value="F:DNA binding"/>
    <property type="evidence" value="ECO:0007669"/>
    <property type="project" value="UniProtKB-KW"/>
</dbReference>
<feature type="domain" description="Tyr recombinase" evidence="4">
    <location>
        <begin position="242"/>
        <end position="429"/>
    </location>
</feature>
<reference evidence="5 6" key="1">
    <citation type="submission" date="2019-12" db="EMBL/GenBank/DDBJ databases">
        <title>Spirosoma sp. HMF4905 genome sequencing and assembly.</title>
        <authorList>
            <person name="Kang H."/>
            <person name="Cha I."/>
            <person name="Kim H."/>
            <person name="Joh K."/>
        </authorList>
    </citation>
    <scope>NUCLEOTIDE SEQUENCE [LARGE SCALE GENOMIC DNA]</scope>
    <source>
        <strain evidence="5 6">HMF4905</strain>
    </source>
</reference>
<comment type="caution">
    <text evidence="5">The sequence shown here is derived from an EMBL/GenBank/DDBJ whole genome shotgun (WGS) entry which is preliminary data.</text>
</comment>
<gene>
    <name evidence="5" type="ORF">GO755_24625</name>
</gene>
<dbReference type="GO" id="GO:0006310">
    <property type="term" value="P:DNA recombination"/>
    <property type="evidence" value="ECO:0007669"/>
    <property type="project" value="UniProtKB-KW"/>
</dbReference>
<dbReference type="SUPFAM" id="SSF56349">
    <property type="entry name" value="DNA breaking-rejoining enzymes"/>
    <property type="match status" value="1"/>
</dbReference>
<dbReference type="Gene3D" id="1.10.150.130">
    <property type="match status" value="1"/>
</dbReference>
<keyword evidence="6" id="KW-1185">Reference proteome</keyword>
<dbReference type="InterPro" id="IPR002104">
    <property type="entry name" value="Integrase_catalytic"/>
</dbReference>
<dbReference type="InterPro" id="IPR013762">
    <property type="entry name" value="Integrase-like_cat_sf"/>
</dbReference>
<evidence type="ECO:0000256" key="1">
    <source>
        <dbReference type="ARBA" id="ARBA00008857"/>
    </source>
</evidence>
<dbReference type="Proteomes" id="UP000436006">
    <property type="component" value="Unassembled WGS sequence"/>
</dbReference>
<evidence type="ECO:0000259" key="4">
    <source>
        <dbReference type="PROSITE" id="PS51898"/>
    </source>
</evidence>
<dbReference type="RefSeq" id="WP_157587964.1">
    <property type="nucleotide sequence ID" value="NZ_WPIN01000010.1"/>
</dbReference>
<dbReference type="PANTHER" id="PTHR30349:SF64">
    <property type="entry name" value="PROPHAGE INTEGRASE INTD-RELATED"/>
    <property type="match status" value="1"/>
</dbReference>
<evidence type="ECO:0000256" key="2">
    <source>
        <dbReference type="ARBA" id="ARBA00023125"/>
    </source>
</evidence>
<accession>A0A7K1SHN7</accession>
<dbReference type="CDD" id="cd01185">
    <property type="entry name" value="INTN1_C_like"/>
    <property type="match status" value="1"/>
</dbReference>
<dbReference type="GO" id="GO:0015074">
    <property type="term" value="P:DNA integration"/>
    <property type="evidence" value="ECO:0007669"/>
    <property type="project" value="InterPro"/>
</dbReference>
<keyword evidence="3" id="KW-0233">DNA recombination</keyword>
<dbReference type="InterPro" id="IPR010998">
    <property type="entry name" value="Integrase_recombinase_N"/>
</dbReference>
<protein>
    <submittedName>
        <fullName evidence="5">Tyrosine-type recombinase/integrase</fullName>
    </submittedName>
</protein>
<proteinExistence type="inferred from homology"/>
<dbReference type="InterPro" id="IPR050090">
    <property type="entry name" value="Tyrosine_recombinase_XerCD"/>
</dbReference>